<feature type="domain" description="Alcohol dehydrogenase-like N-terminal" evidence="7">
    <location>
        <begin position="32"/>
        <end position="118"/>
    </location>
</feature>
<dbReference type="PANTHER" id="PTHR42940:SF8">
    <property type="entry name" value="VACUOLAR PROTEIN SORTING-ASSOCIATED PROTEIN 11"/>
    <property type="match status" value="1"/>
</dbReference>
<evidence type="ECO:0000259" key="7">
    <source>
        <dbReference type="Pfam" id="PF08240"/>
    </source>
</evidence>
<accession>A0A382BFA3</accession>
<dbReference type="InterPro" id="IPR013154">
    <property type="entry name" value="ADH-like_N"/>
</dbReference>
<keyword evidence="4" id="KW-0862">Zinc</keyword>
<feature type="non-terminal residue" evidence="8">
    <location>
        <position position="303"/>
    </location>
</feature>
<evidence type="ECO:0000313" key="8">
    <source>
        <dbReference type="EMBL" id="SVB12540.1"/>
    </source>
</evidence>
<gene>
    <name evidence="8" type="ORF">METZ01_LOCUS165394</name>
</gene>
<dbReference type="SUPFAM" id="SSF50129">
    <property type="entry name" value="GroES-like"/>
    <property type="match status" value="1"/>
</dbReference>
<dbReference type="GO" id="GO:0046872">
    <property type="term" value="F:metal ion binding"/>
    <property type="evidence" value="ECO:0007669"/>
    <property type="project" value="UniProtKB-KW"/>
</dbReference>
<sequence length="303" mass="31650">MRAVVCDGVGADLRLVENHPEPVADLGGTTFSVTACGVCHSDLHVVDGDFPSPLPMVLGHEVTGVHDRLGSVMLYAPWGCRSCPQCSDGLEQICADATEAGLFTDGGYAERMRVPDESYLSPLEGLDPYAAAPLACGGLTAYRAVDHGLSTLRDRGQGRGEPPRAMVIGAGGLGQYAIRFLRLLTDAEVVAVDLDPAKQATALQVGAHSSCGPVDDPGTADVVLDFLGADSTMVLAGASVRRQGLVAVVGLFGGRIPFGLGAVPHEARFLSSFWGSRAQMDELLVLARREPSVVQDVEVLGLS</sequence>
<dbReference type="InterPro" id="IPR011032">
    <property type="entry name" value="GroES-like_sf"/>
</dbReference>
<dbReference type="InterPro" id="IPR013149">
    <property type="entry name" value="ADH-like_C"/>
</dbReference>
<dbReference type="PANTHER" id="PTHR42940">
    <property type="entry name" value="ALCOHOL DEHYDROGENASE 1-RELATED"/>
    <property type="match status" value="1"/>
</dbReference>
<dbReference type="SUPFAM" id="SSF51735">
    <property type="entry name" value="NAD(P)-binding Rossmann-fold domains"/>
    <property type="match status" value="1"/>
</dbReference>
<evidence type="ECO:0000256" key="1">
    <source>
        <dbReference type="ARBA" id="ARBA00001947"/>
    </source>
</evidence>
<dbReference type="Pfam" id="PF00107">
    <property type="entry name" value="ADH_zinc_N"/>
    <property type="match status" value="1"/>
</dbReference>
<dbReference type="GO" id="GO:0004022">
    <property type="term" value="F:alcohol dehydrogenase (NAD+) activity"/>
    <property type="evidence" value="ECO:0007669"/>
    <property type="project" value="TreeGrafter"/>
</dbReference>
<dbReference type="AlphaFoldDB" id="A0A382BFA3"/>
<keyword evidence="5" id="KW-0560">Oxidoreductase</keyword>
<organism evidence="8">
    <name type="scientific">marine metagenome</name>
    <dbReference type="NCBI Taxonomy" id="408172"/>
    <lineage>
        <taxon>unclassified sequences</taxon>
        <taxon>metagenomes</taxon>
        <taxon>ecological metagenomes</taxon>
    </lineage>
</organism>
<keyword evidence="3" id="KW-0479">Metal-binding</keyword>
<dbReference type="GO" id="GO:0005737">
    <property type="term" value="C:cytoplasm"/>
    <property type="evidence" value="ECO:0007669"/>
    <property type="project" value="TreeGrafter"/>
</dbReference>
<evidence type="ECO:0000259" key="6">
    <source>
        <dbReference type="Pfam" id="PF00107"/>
    </source>
</evidence>
<feature type="domain" description="Alcohol dehydrogenase-like C-terminal" evidence="6">
    <location>
        <begin position="172"/>
        <end position="285"/>
    </location>
</feature>
<dbReference type="Gene3D" id="3.90.180.10">
    <property type="entry name" value="Medium-chain alcohol dehydrogenases, catalytic domain"/>
    <property type="match status" value="1"/>
</dbReference>
<evidence type="ECO:0000256" key="4">
    <source>
        <dbReference type="ARBA" id="ARBA00022833"/>
    </source>
</evidence>
<evidence type="ECO:0008006" key="9">
    <source>
        <dbReference type="Google" id="ProtNLM"/>
    </source>
</evidence>
<comment type="similarity">
    <text evidence="2">Belongs to the zinc-containing alcohol dehydrogenase family.</text>
</comment>
<dbReference type="Pfam" id="PF08240">
    <property type="entry name" value="ADH_N"/>
    <property type="match status" value="1"/>
</dbReference>
<dbReference type="EMBL" id="UINC01029584">
    <property type="protein sequence ID" value="SVB12540.1"/>
    <property type="molecule type" value="Genomic_DNA"/>
</dbReference>
<dbReference type="InterPro" id="IPR036291">
    <property type="entry name" value="NAD(P)-bd_dom_sf"/>
</dbReference>
<comment type="cofactor">
    <cofactor evidence="1">
        <name>Zn(2+)</name>
        <dbReference type="ChEBI" id="CHEBI:29105"/>
    </cofactor>
</comment>
<proteinExistence type="inferred from homology"/>
<evidence type="ECO:0000256" key="3">
    <source>
        <dbReference type="ARBA" id="ARBA00022723"/>
    </source>
</evidence>
<protein>
    <recommendedName>
        <fullName evidence="9">Enoyl reductase (ER) domain-containing protein</fullName>
    </recommendedName>
</protein>
<name>A0A382BFA3_9ZZZZ</name>
<reference evidence="8" key="1">
    <citation type="submission" date="2018-05" db="EMBL/GenBank/DDBJ databases">
        <authorList>
            <person name="Lanie J.A."/>
            <person name="Ng W.-L."/>
            <person name="Kazmierczak K.M."/>
            <person name="Andrzejewski T.M."/>
            <person name="Davidsen T.M."/>
            <person name="Wayne K.J."/>
            <person name="Tettelin H."/>
            <person name="Glass J.I."/>
            <person name="Rusch D."/>
            <person name="Podicherti R."/>
            <person name="Tsui H.-C.T."/>
            <person name="Winkler M.E."/>
        </authorList>
    </citation>
    <scope>NUCLEOTIDE SEQUENCE</scope>
</reference>
<dbReference type="Gene3D" id="3.40.50.720">
    <property type="entry name" value="NAD(P)-binding Rossmann-like Domain"/>
    <property type="match status" value="1"/>
</dbReference>
<evidence type="ECO:0000256" key="5">
    <source>
        <dbReference type="ARBA" id="ARBA00023002"/>
    </source>
</evidence>
<evidence type="ECO:0000256" key="2">
    <source>
        <dbReference type="ARBA" id="ARBA00008072"/>
    </source>
</evidence>